<protein>
    <recommendedName>
        <fullName evidence="5">CRISPR-associated protein</fullName>
    </recommendedName>
</protein>
<keyword evidence="4" id="KW-1185">Reference proteome</keyword>
<evidence type="ECO:0008006" key="5">
    <source>
        <dbReference type="Google" id="ProtNLM"/>
    </source>
</evidence>
<accession>A0A3S0XY15</accession>
<organism evidence="2 3">
    <name type="scientific">Pectobacterium brasiliense</name>
    <dbReference type="NCBI Taxonomy" id="180957"/>
    <lineage>
        <taxon>Bacteria</taxon>
        <taxon>Pseudomonadati</taxon>
        <taxon>Pseudomonadota</taxon>
        <taxon>Gammaproteobacteria</taxon>
        <taxon>Enterobacterales</taxon>
        <taxon>Pectobacteriaceae</taxon>
        <taxon>Pectobacterium</taxon>
    </lineage>
</organism>
<reference evidence="2 3" key="2">
    <citation type="submission" date="2020-11" db="EMBL/GenBank/DDBJ databases">
        <title>Complete genome sequence of Pectobacterium brasiliense strain F126.</title>
        <authorList>
            <person name="Miroshnikov K."/>
            <person name="Vo T.N.H."/>
            <person name="Khodykina M.V."/>
            <person name="Kabanova A.P."/>
            <person name="Shneider M."/>
            <person name="Korzhenkov A."/>
            <person name="Toschakov S.V."/>
            <person name="Miroshnikov K.A."/>
            <person name="Ignatov A.N."/>
            <person name="Mikhailova Y.V."/>
            <person name="Shelenkov A."/>
            <person name="Yanushevich Y.G."/>
            <person name="Evseev P.V."/>
        </authorList>
    </citation>
    <scope>NUCLEOTIDE SEQUENCE [LARGE SCALE GENOMIC DNA]</scope>
    <source>
        <strain evidence="2 3">F126</strain>
    </source>
</reference>
<dbReference type="EMBL" id="CP065031">
    <property type="protein sequence ID" value="QPK25407.1"/>
    <property type="molecule type" value="Genomic_DNA"/>
</dbReference>
<evidence type="ECO:0000313" key="1">
    <source>
        <dbReference type="EMBL" id="MBN3104791.1"/>
    </source>
</evidence>
<gene>
    <name evidence="2" type="ORF">F126LOC_006360</name>
    <name evidence="1" type="ORF">H4F48_01705</name>
</gene>
<dbReference type="Proteomes" id="UP000762586">
    <property type="component" value="Unassembled WGS sequence"/>
</dbReference>
<dbReference type="RefSeq" id="WP_119871892.1">
    <property type="nucleotide sequence ID" value="NZ_BSWF01000003.1"/>
</dbReference>
<dbReference type="Proteomes" id="UP000269351">
    <property type="component" value="Chromosome"/>
</dbReference>
<evidence type="ECO:0000313" key="2">
    <source>
        <dbReference type="EMBL" id="QPK25407.1"/>
    </source>
</evidence>
<reference evidence="1 4" key="1">
    <citation type="submission" date="2020-07" db="EMBL/GenBank/DDBJ databases">
        <title>A pangenomic view of the genus Pectobacterium provides insights into genome organization, phylogeny, and virulence.</title>
        <authorList>
            <person name="Jonkheer E."/>
            <person name="Brankovics B."/>
            <person name="Houwers I."/>
            <person name="Van Der Wolf J."/>
            <person name="Bonants P."/>
            <person name="Vreeburg R."/>
            <person name="Bollema R."/>
            <person name="De Haan J."/>
            <person name="Berke L."/>
            <person name="De Ridder D."/>
            <person name="Smit S."/>
            <person name="Van Der Lee T.A.J."/>
        </authorList>
    </citation>
    <scope>NUCLEOTIDE SEQUENCE [LARGE SCALE GENOMIC DNA]</scope>
    <source>
        <strain evidence="1 4">NAK:384</strain>
    </source>
</reference>
<proteinExistence type="predicted"/>
<evidence type="ECO:0000313" key="4">
    <source>
        <dbReference type="Proteomes" id="UP000762586"/>
    </source>
</evidence>
<evidence type="ECO:0000313" key="3">
    <source>
        <dbReference type="Proteomes" id="UP000269351"/>
    </source>
</evidence>
<name>A0A3S0XY15_9GAMM</name>
<dbReference type="AlphaFoldDB" id="A0A3S0XY15"/>
<dbReference type="EMBL" id="JACGET010000002">
    <property type="protein sequence ID" value="MBN3104791.1"/>
    <property type="molecule type" value="Genomic_DNA"/>
</dbReference>
<sequence>MIDYSVFYKRHINTERIEVELPSYDVFISAYNSSYRVNKVYDAIKAVKKIWLIHPEYNYSQIEYPNDNPKVCPDDISEINQVRKLLEEVGDIEGKTICIDTTGFMRHVLVFLIASLHMLKVKNFTALYSEPLFYEKQGDTSFSTATTGKPATIKGTYQNKPGTDHLIINVGYDHKLIGEIVENKEGAKIYPIFSFPSLSADMYQQSAIRASKAGSAAQNASWINNRHFSPANDPFTNAAVISEIVRSIDESNHEANIYLSPLSTKIQTLGAALYWILEGKTRGGVSIFLPECLSYSRETSSGLKRLWSYDIEFF</sequence>